<organism evidence="1 2">
    <name type="scientific">Cystobacter fuscus</name>
    <dbReference type="NCBI Taxonomy" id="43"/>
    <lineage>
        <taxon>Bacteria</taxon>
        <taxon>Pseudomonadati</taxon>
        <taxon>Myxococcota</taxon>
        <taxon>Myxococcia</taxon>
        <taxon>Myxococcales</taxon>
        <taxon>Cystobacterineae</taxon>
        <taxon>Archangiaceae</taxon>
        <taxon>Cystobacter</taxon>
    </lineage>
</organism>
<gene>
    <name evidence="1" type="ORF">CYFUS_009044</name>
</gene>
<dbReference type="EMBL" id="CP022098">
    <property type="protein sequence ID" value="ATB43564.1"/>
    <property type="molecule type" value="Genomic_DNA"/>
</dbReference>
<evidence type="ECO:0000313" key="2">
    <source>
        <dbReference type="Proteomes" id="UP000217257"/>
    </source>
</evidence>
<sequence>MASRVRLGMMVLLIILLSLMLQACIVVPVESRPRSRSAYGYGGSGYSTDVDPREAQRECFRVARDFRGYQGVRVGAVDVTGPETARVELRARTYGGYVRMGCTYDARTGRAYVP</sequence>
<evidence type="ECO:0000313" key="1">
    <source>
        <dbReference type="EMBL" id="ATB43564.1"/>
    </source>
</evidence>
<proteinExistence type="predicted"/>
<dbReference type="AlphaFoldDB" id="A0A250JI40"/>
<evidence type="ECO:0008006" key="3">
    <source>
        <dbReference type="Google" id="ProtNLM"/>
    </source>
</evidence>
<name>A0A250JI40_9BACT</name>
<dbReference type="PROSITE" id="PS51257">
    <property type="entry name" value="PROKAR_LIPOPROTEIN"/>
    <property type="match status" value="1"/>
</dbReference>
<dbReference type="RefSeq" id="WP_157759038.1">
    <property type="nucleotide sequence ID" value="NZ_CP022098.1"/>
</dbReference>
<dbReference type="Proteomes" id="UP000217257">
    <property type="component" value="Chromosome"/>
</dbReference>
<protein>
    <recommendedName>
        <fullName evidence="3">Lipoprotein</fullName>
    </recommendedName>
</protein>
<dbReference type="KEGG" id="cfus:CYFUS_009044"/>
<reference evidence="1 2" key="1">
    <citation type="submission" date="2017-06" db="EMBL/GenBank/DDBJ databases">
        <title>Sequencing and comparative analysis of myxobacterial genomes.</title>
        <authorList>
            <person name="Rupp O."/>
            <person name="Goesmann A."/>
            <person name="Sogaard-Andersen L."/>
        </authorList>
    </citation>
    <scope>NUCLEOTIDE SEQUENCE [LARGE SCALE GENOMIC DNA]</scope>
    <source>
        <strain evidence="1 2">DSM 52655</strain>
    </source>
</reference>
<accession>A0A250JI40</accession>